<evidence type="ECO:0000256" key="4">
    <source>
        <dbReference type="ARBA" id="ARBA00022741"/>
    </source>
</evidence>
<evidence type="ECO:0000256" key="1">
    <source>
        <dbReference type="ARBA" id="ARBA00001946"/>
    </source>
</evidence>
<dbReference type="InterPro" id="IPR005218">
    <property type="entry name" value="Diacylglycerol/lipid_kinase"/>
</dbReference>
<dbReference type="Pfam" id="PF19279">
    <property type="entry name" value="YegS_C"/>
    <property type="match status" value="1"/>
</dbReference>
<evidence type="ECO:0000256" key="7">
    <source>
        <dbReference type="ARBA" id="ARBA00023209"/>
    </source>
</evidence>
<dbReference type="PANTHER" id="PTHR12358">
    <property type="entry name" value="SPHINGOSINE KINASE"/>
    <property type="match status" value="1"/>
</dbReference>
<name>A0A4P8IC40_9FIRM</name>
<dbReference type="InterPro" id="IPR001206">
    <property type="entry name" value="Diacylglycerol_kinase_cat_dom"/>
</dbReference>
<dbReference type="InterPro" id="IPR016064">
    <property type="entry name" value="NAD/diacylglycerol_kinase_sf"/>
</dbReference>
<keyword evidence="7" id="KW-0443">Lipid metabolism</keyword>
<evidence type="ECO:0000256" key="8">
    <source>
        <dbReference type="ARBA" id="ARBA00023264"/>
    </source>
</evidence>
<dbReference type="RefSeq" id="WP_137327774.1">
    <property type="nucleotide sequence ID" value="NZ_CP040058.1"/>
</dbReference>
<dbReference type="PANTHER" id="PTHR12358:SF54">
    <property type="entry name" value="SPHINGOSINE KINASE RELATED PROTEIN"/>
    <property type="match status" value="1"/>
</dbReference>
<comment type="cofactor">
    <cofactor evidence="1">
        <name>Mg(2+)</name>
        <dbReference type="ChEBI" id="CHEBI:18420"/>
    </cofactor>
</comment>
<organism evidence="10 11">
    <name type="scientific">Anaerostipes rhamnosivorans</name>
    <dbReference type="NCBI Taxonomy" id="1229621"/>
    <lineage>
        <taxon>Bacteria</taxon>
        <taxon>Bacillati</taxon>
        <taxon>Bacillota</taxon>
        <taxon>Clostridia</taxon>
        <taxon>Lachnospirales</taxon>
        <taxon>Lachnospiraceae</taxon>
        <taxon>Anaerostipes</taxon>
    </lineage>
</organism>
<keyword evidence="3" id="KW-0808">Transferase</keyword>
<proteinExistence type="inferred from homology"/>
<dbReference type="EMBL" id="CP040058">
    <property type="protein sequence ID" value="QCP34201.1"/>
    <property type="molecule type" value="Genomic_DNA"/>
</dbReference>
<dbReference type="PROSITE" id="PS50146">
    <property type="entry name" value="DAGK"/>
    <property type="match status" value="1"/>
</dbReference>
<protein>
    <submittedName>
        <fullName evidence="10">Transcription regulator [contains diacylglycerol kinase catalytic domain]</fullName>
    </submittedName>
</protein>
<dbReference type="InterPro" id="IPR045540">
    <property type="entry name" value="YegS/DAGK_C"/>
</dbReference>
<dbReference type="Gene3D" id="3.40.50.10330">
    <property type="entry name" value="Probable inorganic polyphosphate/atp-NAD kinase, domain 1"/>
    <property type="match status" value="1"/>
</dbReference>
<dbReference type="AlphaFoldDB" id="A0A4P8IC40"/>
<dbReference type="Pfam" id="PF00781">
    <property type="entry name" value="DAGK_cat"/>
    <property type="match status" value="1"/>
</dbReference>
<evidence type="ECO:0000313" key="11">
    <source>
        <dbReference type="Proteomes" id="UP000298653"/>
    </source>
</evidence>
<accession>A0A4P8IC40</accession>
<keyword evidence="7" id="KW-0594">Phospholipid biosynthesis</keyword>
<dbReference type="Proteomes" id="UP000298653">
    <property type="component" value="Chromosome"/>
</dbReference>
<dbReference type="GO" id="GO:0016301">
    <property type="term" value="F:kinase activity"/>
    <property type="evidence" value="ECO:0007669"/>
    <property type="project" value="UniProtKB-KW"/>
</dbReference>
<gene>
    <name evidence="10" type="ORF">AR1Y2_0747</name>
</gene>
<dbReference type="NCBIfam" id="TIGR00147">
    <property type="entry name" value="YegS/Rv2252/BmrU family lipid kinase"/>
    <property type="match status" value="1"/>
</dbReference>
<evidence type="ECO:0000256" key="2">
    <source>
        <dbReference type="ARBA" id="ARBA00005983"/>
    </source>
</evidence>
<dbReference type="SMART" id="SM00046">
    <property type="entry name" value="DAGKc"/>
    <property type="match status" value="1"/>
</dbReference>
<evidence type="ECO:0000313" key="10">
    <source>
        <dbReference type="EMBL" id="QCP34201.1"/>
    </source>
</evidence>
<keyword evidence="11" id="KW-1185">Reference proteome</keyword>
<dbReference type="GO" id="GO:0008654">
    <property type="term" value="P:phospholipid biosynthetic process"/>
    <property type="evidence" value="ECO:0007669"/>
    <property type="project" value="UniProtKB-KW"/>
</dbReference>
<dbReference type="SUPFAM" id="SSF111331">
    <property type="entry name" value="NAD kinase/diacylglycerol kinase-like"/>
    <property type="match status" value="1"/>
</dbReference>
<keyword evidence="8" id="KW-1208">Phospholipid metabolism</keyword>
<dbReference type="InterPro" id="IPR050187">
    <property type="entry name" value="Lipid_Phosphate_FormReg"/>
</dbReference>
<keyword evidence="5 10" id="KW-0418">Kinase</keyword>
<evidence type="ECO:0000259" key="9">
    <source>
        <dbReference type="PROSITE" id="PS50146"/>
    </source>
</evidence>
<dbReference type="KEGG" id="arf:AR1Y2_0747"/>
<sequence length="304" mass="33512">MYYFIVNPNAGSRKGMRFWEEIKKYLMEEGIDFREMLTRGQGDAERYVRRITRRHCPDVITVVGGDGTLHEAASGMEKGAEAKLAFVPAGSGNDFARGIGYSIDPIERVRSIVSSCSVRPLDVGDLQSKEGSGSFLVSSGIGYDARVCHMVNHAKSKKFLNRLHLGKLTYLEIGLRGLLSAKLFSMRLILDGAREQLFSDVLFVSIHNLPYEGGGLKFSPGAVPDDGFLNLCIVAGISKRKMIPLLTKVPAGKHEGCPGVYSLRCRKAEFYMDEPQYYHMDGEVPGQSSHVTISVNTRGLELLG</sequence>
<evidence type="ECO:0000256" key="5">
    <source>
        <dbReference type="ARBA" id="ARBA00022777"/>
    </source>
</evidence>
<dbReference type="InterPro" id="IPR017438">
    <property type="entry name" value="ATP-NAD_kinase_N"/>
</dbReference>
<feature type="domain" description="DAGKc" evidence="9">
    <location>
        <begin position="1"/>
        <end position="130"/>
    </location>
</feature>
<evidence type="ECO:0000256" key="3">
    <source>
        <dbReference type="ARBA" id="ARBA00022679"/>
    </source>
</evidence>
<dbReference type="GO" id="GO:0005524">
    <property type="term" value="F:ATP binding"/>
    <property type="evidence" value="ECO:0007669"/>
    <property type="project" value="UniProtKB-KW"/>
</dbReference>
<keyword evidence="7" id="KW-0444">Lipid biosynthesis</keyword>
<keyword evidence="4" id="KW-0547">Nucleotide-binding</keyword>
<comment type="similarity">
    <text evidence="2">Belongs to the diacylglycerol/lipid kinase family.</text>
</comment>
<dbReference type="OrthoDB" id="9786026at2"/>
<reference evidence="10 11" key="1">
    <citation type="submission" date="2019-05" db="EMBL/GenBank/DDBJ databases">
        <title>Complete genome sequencing of Anaerostipes rhamnosivorans.</title>
        <authorList>
            <person name="Bui T.P.N."/>
            <person name="de Vos W.M."/>
        </authorList>
    </citation>
    <scope>NUCLEOTIDE SEQUENCE [LARGE SCALE GENOMIC DNA]</scope>
    <source>
        <strain evidence="10 11">1y2</strain>
    </source>
</reference>
<dbReference type="Gene3D" id="2.60.200.40">
    <property type="match status" value="1"/>
</dbReference>
<keyword evidence="6" id="KW-0067">ATP-binding</keyword>
<evidence type="ECO:0000256" key="6">
    <source>
        <dbReference type="ARBA" id="ARBA00022840"/>
    </source>
</evidence>